<dbReference type="AlphaFoldDB" id="A0A917MX27"/>
<proteinExistence type="predicted"/>
<dbReference type="EMBL" id="BMIB01000003">
    <property type="protein sequence ID" value="GGH73257.1"/>
    <property type="molecule type" value="Genomic_DNA"/>
</dbReference>
<dbReference type="RefSeq" id="WP_188954514.1">
    <property type="nucleotide sequence ID" value="NZ_BMIB01000003.1"/>
</dbReference>
<feature type="chain" id="PRO_5037173107" description="YD repeat-containing protein" evidence="1">
    <location>
        <begin position="24"/>
        <end position="1214"/>
    </location>
</feature>
<reference evidence="2" key="1">
    <citation type="journal article" date="2014" name="Int. J. Syst. Evol. Microbiol.">
        <title>Complete genome sequence of Corynebacterium casei LMG S-19264T (=DSM 44701T), isolated from a smear-ripened cheese.</title>
        <authorList>
            <consortium name="US DOE Joint Genome Institute (JGI-PGF)"/>
            <person name="Walter F."/>
            <person name="Albersmeier A."/>
            <person name="Kalinowski J."/>
            <person name="Ruckert C."/>
        </authorList>
    </citation>
    <scope>NUCLEOTIDE SEQUENCE</scope>
    <source>
        <strain evidence="2">CGMCC 1.15290</strain>
    </source>
</reference>
<evidence type="ECO:0000256" key="1">
    <source>
        <dbReference type="SAM" id="SignalP"/>
    </source>
</evidence>
<evidence type="ECO:0008006" key="4">
    <source>
        <dbReference type="Google" id="ProtNLM"/>
    </source>
</evidence>
<keyword evidence="3" id="KW-1185">Reference proteome</keyword>
<name>A0A917MX27_9BACT</name>
<accession>A0A917MX27</accession>
<gene>
    <name evidence="2" type="ORF">GCM10011379_34560</name>
</gene>
<feature type="signal peptide" evidence="1">
    <location>
        <begin position="1"/>
        <end position="23"/>
    </location>
</feature>
<keyword evidence="1" id="KW-0732">Signal</keyword>
<dbReference type="Proteomes" id="UP000627292">
    <property type="component" value="Unassembled WGS sequence"/>
</dbReference>
<comment type="caution">
    <text evidence="2">The sequence shown here is derived from an EMBL/GenBank/DDBJ whole genome shotgun (WGS) entry which is preliminary data.</text>
</comment>
<evidence type="ECO:0000313" key="2">
    <source>
        <dbReference type="EMBL" id="GGH73257.1"/>
    </source>
</evidence>
<sequence>MIRRVFGLFSLAAAILVSVLASAQTAPQLKVLTPPSPEVSALGKFGLIPVNNFSGVPSISYPVFTIEEGDISFPISLKYHASGIKVKEDASEVGLGWALSAGGTIISSERERPDFPAGFPTYAADMPDAPDATTSSRNPIASFGDHYYLWGGDLSIVGDSPEGLLYYGMTLPYKGVMRHYGNFFNIGDERPPDFASDLYMINIGERSYNFVFNNEFKPVVLGDGSLKIELITTNTGTYPDWKVTDEKGTIYYFTFRQFNYTNTGGNDPYYISNRTNQSLNTWHLTKIVSAVHGEINFNYDKPMQSFIHPLPSVSEVEWVAGTSSPNVPPSRRIITTNYSVYDQVNLSSISFSDGSIRFIYNNDRQDLDNSKRLTSIEIYNKSDELQRKVQLLNNAYFNSSSTAEAGYLSNSTFMFLPGYPAGVIDKRLKLNGITETDAVGGAVKTTRYAYNEQIQLPDKLSYSIDHWGYYNGAYNYRLTPPGTVNLNSQEISFEGANREANPNVMQSGILTSITHPTGGTTTFTYETNQFPFTELVTTYQDASQNYYKASGSAIMNSSGFMNADGSFTAASGWNDKKLYIFNMVSATVSYPSHYELSAVVYENNMVLKRIRIFTTNTSSIDSSIRLVGGRTYKVVLDPASQDFYNSLQIRMQVYIKQVSSTSSYVTRTRYSGGLRVNKISNYDPLSGKTNIKKYTYSGGNEDDLPIYISQAGTDHWMEMHNTEVAVYSNGFFKRFGQSIYPFSNGTNAPYFGYKNVTISESENNDLNGTTEYTYNATGNLNLNTIIAYSNVLPQTGMPNCIIPSIPSIGGGRGDLIEEKIFRKKEGGLKPVSSTFYIYNRDRTSRIWQFLFQMGYGPYLPAPRGARVYQMYAHQFSIPVYRNALTTKNSYLYDDDGNQIFNQYETYTYDKVNEHYQLIKKTTGDSKGNVVHSHIKYAQDYTNIADNPEDLTVAGIKQMQDKHVIEPVETYMEKVTPQGASRYYNGVLQVFYANKPLVKQIQFMEITAPLATFTPSIIQNDVFVKNTSYKERINFYYDNTNRLLRQSFAQGMPVSYIWGNHLKQPLAEVKNADYTQIWFEGFEESNFSGLVADAYTGRFAFNGSYQKTLTGVGDGKYILSYRLKSGGTWQLIQNEITVNNGSYTITLNGQIDDVRFYPYSAQMISYTLKPLTGITSVTDARSVPVYYEYDNFQRLKNIRDHNRQILKSAEYKYAQ</sequence>
<reference evidence="2" key="2">
    <citation type="submission" date="2020-09" db="EMBL/GenBank/DDBJ databases">
        <authorList>
            <person name="Sun Q."/>
            <person name="Zhou Y."/>
        </authorList>
    </citation>
    <scope>NUCLEOTIDE SEQUENCE</scope>
    <source>
        <strain evidence="2">CGMCC 1.15290</strain>
    </source>
</reference>
<evidence type="ECO:0000313" key="3">
    <source>
        <dbReference type="Proteomes" id="UP000627292"/>
    </source>
</evidence>
<protein>
    <recommendedName>
        <fullName evidence="4">YD repeat-containing protein</fullName>
    </recommendedName>
</protein>
<organism evidence="2 3">
    <name type="scientific">Filimonas zeae</name>
    <dbReference type="NCBI Taxonomy" id="1737353"/>
    <lineage>
        <taxon>Bacteria</taxon>
        <taxon>Pseudomonadati</taxon>
        <taxon>Bacteroidota</taxon>
        <taxon>Chitinophagia</taxon>
        <taxon>Chitinophagales</taxon>
        <taxon>Chitinophagaceae</taxon>
        <taxon>Filimonas</taxon>
    </lineage>
</organism>